<keyword evidence="2" id="KW-1185">Reference proteome</keyword>
<evidence type="ECO:0000313" key="2">
    <source>
        <dbReference type="Proteomes" id="UP001386955"/>
    </source>
</evidence>
<proteinExistence type="predicted"/>
<evidence type="ECO:0000313" key="1">
    <source>
        <dbReference type="EMBL" id="KAK7406710.1"/>
    </source>
</evidence>
<dbReference type="Proteomes" id="UP001386955">
    <property type="component" value="Unassembled WGS sequence"/>
</dbReference>
<name>A0AAN9SVX5_PSOTE</name>
<gene>
    <name evidence="1" type="ORF">VNO78_08340</name>
</gene>
<organism evidence="1 2">
    <name type="scientific">Psophocarpus tetragonolobus</name>
    <name type="common">Winged bean</name>
    <name type="synonym">Dolichos tetragonolobus</name>
    <dbReference type="NCBI Taxonomy" id="3891"/>
    <lineage>
        <taxon>Eukaryota</taxon>
        <taxon>Viridiplantae</taxon>
        <taxon>Streptophyta</taxon>
        <taxon>Embryophyta</taxon>
        <taxon>Tracheophyta</taxon>
        <taxon>Spermatophyta</taxon>
        <taxon>Magnoliopsida</taxon>
        <taxon>eudicotyledons</taxon>
        <taxon>Gunneridae</taxon>
        <taxon>Pentapetalae</taxon>
        <taxon>rosids</taxon>
        <taxon>fabids</taxon>
        <taxon>Fabales</taxon>
        <taxon>Fabaceae</taxon>
        <taxon>Papilionoideae</taxon>
        <taxon>50 kb inversion clade</taxon>
        <taxon>NPAAA clade</taxon>
        <taxon>indigoferoid/millettioid clade</taxon>
        <taxon>Phaseoleae</taxon>
        <taxon>Psophocarpus</taxon>
    </lineage>
</organism>
<reference evidence="1 2" key="1">
    <citation type="submission" date="2024-01" db="EMBL/GenBank/DDBJ databases">
        <title>The genomes of 5 underutilized Papilionoideae crops provide insights into root nodulation and disease resistanc.</title>
        <authorList>
            <person name="Jiang F."/>
        </authorList>
    </citation>
    <scope>NUCLEOTIDE SEQUENCE [LARGE SCALE GENOMIC DNA]</scope>
    <source>
        <strain evidence="1">DUOXIRENSHENG_FW03</strain>
        <tissue evidence="1">Leaves</tissue>
    </source>
</reference>
<dbReference type="AlphaFoldDB" id="A0AAN9SVX5"/>
<accession>A0AAN9SVX5</accession>
<sequence>MLFHSPATKSLVNLQFYNIKSHEKIQELSVYEREVENLIKLILRQDYGSGSNVSHVTKMGHHAVVTATAESESTGTVVVTFEELWKRKRKL</sequence>
<comment type="caution">
    <text evidence="1">The sequence shown here is derived from an EMBL/GenBank/DDBJ whole genome shotgun (WGS) entry which is preliminary data.</text>
</comment>
<dbReference type="EMBL" id="JAYMYS010000002">
    <property type="protein sequence ID" value="KAK7406710.1"/>
    <property type="molecule type" value="Genomic_DNA"/>
</dbReference>
<protein>
    <submittedName>
        <fullName evidence="1">Uncharacterized protein</fullName>
    </submittedName>
</protein>